<proteinExistence type="predicted"/>
<dbReference type="Proteomes" id="UP001295684">
    <property type="component" value="Unassembled WGS sequence"/>
</dbReference>
<keyword evidence="1" id="KW-1133">Transmembrane helix</keyword>
<evidence type="ECO:0000313" key="3">
    <source>
        <dbReference type="Proteomes" id="UP001295684"/>
    </source>
</evidence>
<keyword evidence="1" id="KW-0472">Membrane</keyword>
<feature type="transmembrane region" description="Helical" evidence="1">
    <location>
        <begin position="12"/>
        <end position="37"/>
    </location>
</feature>
<keyword evidence="1" id="KW-0812">Transmembrane</keyword>
<evidence type="ECO:0000256" key="1">
    <source>
        <dbReference type="SAM" id="Phobius"/>
    </source>
</evidence>
<protein>
    <submittedName>
        <fullName evidence="2">Uncharacterized protein</fullName>
    </submittedName>
</protein>
<organism evidence="2 3">
    <name type="scientific">Euplotes crassus</name>
    <dbReference type="NCBI Taxonomy" id="5936"/>
    <lineage>
        <taxon>Eukaryota</taxon>
        <taxon>Sar</taxon>
        <taxon>Alveolata</taxon>
        <taxon>Ciliophora</taxon>
        <taxon>Intramacronucleata</taxon>
        <taxon>Spirotrichea</taxon>
        <taxon>Hypotrichia</taxon>
        <taxon>Euplotida</taxon>
        <taxon>Euplotidae</taxon>
        <taxon>Moneuplotes</taxon>
    </lineage>
</organism>
<evidence type="ECO:0000313" key="2">
    <source>
        <dbReference type="EMBL" id="CAI2378521.1"/>
    </source>
</evidence>
<gene>
    <name evidence="2" type="ORF">ECRASSUSDP1_LOCUS19918</name>
</gene>
<dbReference type="EMBL" id="CAMPGE010020254">
    <property type="protein sequence ID" value="CAI2378521.1"/>
    <property type="molecule type" value="Genomic_DNA"/>
</dbReference>
<accession>A0AAD1XSY4</accession>
<sequence length="53" mass="5891">MNLKLSSHAQEVLGAILTTIELGLCIMPQSPIIIIMFSPNINHLAHIIRKNKN</sequence>
<reference evidence="2" key="1">
    <citation type="submission" date="2023-07" db="EMBL/GenBank/DDBJ databases">
        <authorList>
            <consortium name="AG Swart"/>
            <person name="Singh M."/>
            <person name="Singh A."/>
            <person name="Seah K."/>
            <person name="Emmerich C."/>
        </authorList>
    </citation>
    <scope>NUCLEOTIDE SEQUENCE</scope>
    <source>
        <strain evidence="2">DP1</strain>
    </source>
</reference>
<name>A0AAD1XSY4_EUPCR</name>
<dbReference type="AlphaFoldDB" id="A0AAD1XSY4"/>
<keyword evidence="3" id="KW-1185">Reference proteome</keyword>
<comment type="caution">
    <text evidence="2">The sequence shown here is derived from an EMBL/GenBank/DDBJ whole genome shotgun (WGS) entry which is preliminary data.</text>
</comment>